<dbReference type="GeneID" id="83014597"/>
<dbReference type="Gene3D" id="3.40.50.300">
    <property type="entry name" value="P-loop containing nucleotide triphosphate hydrolases"/>
    <property type="match status" value="1"/>
</dbReference>
<dbReference type="InterPro" id="IPR011579">
    <property type="entry name" value="ATPase_dom"/>
</dbReference>
<gene>
    <name evidence="3" type="ORF">DWY25_04145</name>
</gene>
<dbReference type="InterPro" id="IPR011856">
    <property type="entry name" value="tRNA_endonuc-like_dom_sf"/>
</dbReference>
<dbReference type="PANTHER" id="PTHR34704:SF1">
    <property type="entry name" value="ATPASE"/>
    <property type="match status" value="1"/>
</dbReference>
<keyword evidence="3" id="KW-0547">Nucleotide-binding</keyword>
<feature type="domain" description="ATPase" evidence="1">
    <location>
        <begin position="4"/>
        <end position="206"/>
    </location>
</feature>
<evidence type="ECO:0000313" key="4">
    <source>
        <dbReference type="Proteomes" id="UP000284178"/>
    </source>
</evidence>
<dbReference type="Pfam" id="PF03008">
    <property type="entry name" value="DUF234"/>
    <property type="match status" value="1"/>
</dbReference>
<evidence type="ECO:0000259" key="1">
    <source>
        <dbReference type="Pfam" id="PF01637"/>
    </source>
</evidence>
<dbReference type="EMBL" id="QRUP01000003">
    <property type="protein sequence ID" value="RGR75937.1"/>
    <property type="molecule type" value="Genomic_DNA"/>
</dbReference>
<dbReference type="PANTHER" id="PTHR34704">
    <property type="entry name" value="ATPASE"/>
    <property type="match status" value="1"/>
</dbReference>
<evidence type="ECO:0000259" key="2">
    <source>
        <dbReference type="Pfam" id="PF03008"/>
    </source>
</evidence>
<dbReference type="AlphaFoldDB" id="A0A412G534"/>
<name>A0A412G534_9FIRM</name>
<comment type="caution">
    <text evidence="3">The sequence shown here is derived from an EMBL/GenBank/DDBJ whole genome shotgun (WGS) entry which is preliminary data.</text>
</comment>
<dbReference type="Proteomes" id="UP000284178">
    <property type="component" value="Unassembled WGS sequence"/>
</dbReference>
<dbReference type="InterPro" id="IPR011335">
    <property type="entry name" value="Restrct_endonuc-II-like"/>
</dbReference>
<proteinExistence type="predicted"/>
<evidence type="ECO:0000313" key="3">
    <source>
        <dbReference type="EMBL" id="RGR75937.1"/>
    </source>
</evidence>
<keyword evidence="3" id="KW-0067">ATP-binding</keyword>
<dbReference type="GO" id="GO:0005524">
    <property type="term" value="F:ATP binding"/>
    <property type="evidence" value="ECO:0007669"/>
    <property type="project" value="UniProtKB-KW"/>
</dbReference>
<protein>
    <submittedName>
        <fullName evidence="3">ATP-binding protein</fullName>
    </submittedName>
</protein>
<organism evidence="3 4">
    <name type="scientific">Holdemania filiformis</name>
    <dbReference type="NCBI Taxonomy" id="61171"/>
    <lineage>
        <taxon>Bacteria</taxon>
        <taxon>Bacillati</taxon>
        <taxon>Bacillota</taxon>
        <taxon>Erysipelotrichia</taxon>
        <taxon>Erysipelotrichales</taxon>
        <taxon>Erysipelotrichaceae</taxon>
        <taxon>Holdemania</taxon>
    </lineage>
</organism>
<sequence>MKLFVDRNEEMNTLEQEFQRKESAMVILYGRRRVGKTTLISEFIQDKNALYYLVTEEQETQNRNNFKNMVADFIGSSLLKNASVENWDILFQELVSFPSSEKKVIVIDEFQYLGKSNAAFPSIFQKIWDTILKDAGVMVILCGSLVSMMETQTLNYTSPLYGRRTAQIRLEQIPFQFYHQFYPDKSYKELVEYYSVTGGVPKYIELFQEYDDIYQAIQKNILNRSSFLYDEPNFLLQREVTEIGSYFSLIKTIAAGNQKMSKIAASLECKQTGLTKYLKTLIGLDILEREVPVTEENPERSKRGLYKIKDNFISFWFRFLYPNLSYLESGHTDLVLSKIHQHLVDRQISYVYEDICREKMWQLNHSQNWPFYFSKVGRWWDNENNEIDIVALDPDDNNLILGECKYWNQTVGLNVLTALEQKAKFVDWHKHNRKVWYVLFSINGFTEDLKELAKTREDLLLLR</sequence>
<accession>A0A412G534</accession>
<reference evidence="3 4" key="1">
    <citation type="submission" date="2018-08" db="EMBL/GenBank/DDBJ databases">
        <title>A genome reference for cultivated species of the human gut microbiota.</title>
        <authorList>
            <person name="Zou Y."/>
            <person name="Xue W."/>
            <person name="Luo G."/>
        </authorList>
    </citation>
    <scope>NUCLEOTIDE SEQUENCE [LARGE SCALE GENOMIC DNA]</scope>
    <source>
        <strain evidence="3 4">AF24-29</strain>
    </source>
</reference>
<keyword evidence="4" id="KW-1185">Reference proteome</keyword>
<dbReference type="InterPro" id="IPR004256">
    <property type="entry name" value="DUF234"/>
</dbReference>
<dbReference type="Gene3D" id="3.40.1350.10">
    <property type="match status" value="1"/>
</dbReference>
<dbReference type="RefSeq" id="WP_117894058.1">
    <property type="nucleotide sequence ID" value="NZ_CABJCV010000003.1"/>
</dbReference>
<dbReference type="InterPro" id="IPR027417">
    <property type="entry name" value="P-loop_NTPase"/>
</dbReference>
<dbReference type="Pfam" id="PF01637">
    <property type="entry name" value="ATPase_2"/>
    <property type="match status" value="1"/>
</dbReference>
<feature type="domain" description="DUF234" evidence="2">
    <location>
        <begin position="316"/>
        <end position="408"/>
    </location>
</feature>
<dbReference type="SUPFAM" id="SSF52540">
    <property type="entry name" value="P-loop containing nucleoside triphosphate hydrolases"/>
    <property type="match status" value="1"/>
</dbReference>
<dbReference type="GO" id="GO:0003676">
    <property type="term" value="F:nucleic acid binding"/>
    <property type="evidence" value="ECO:0007669"/>
    <property type="project" value="InterPro"/>
</dbReference>
<dbReference type="SUPFAM" id="SSF52980">
    <property type="entry name" value="Restriction endonuclease-like"/>
    <property type="match status" value="1"/>
</dbReference>